<proteinExistence type="predicted"/>
<comment type="caution">
    <text evidence="1">The sequence shown here is derived from an EMBL/GenBank/DDBJ whole genome shotgun (WGS) entry which is preliminary data.</text>
</comment>
<gene>
    <name evidence="1" type="ORF">KOI35_08990</name>
</gene>
<accession>A0ABS5YJI9</accession>
<dbReference type="Proteomes" id="UP001519654">
    <property type="component" value="Unassembled WGS sequence"/>
</dbReference>
<reference evidence="1 2" key="1">
    <citation type="submission" date="2021-06" db="EMBL/GenBank/DDBJ databases">
        <title>Actinoplanes lichenicola sp. nov., and Actinoplanes ovalisporus sp. nov., isolated from lichen in Thailand.</title>
        <authorList>
            <person name="Saeng-In P."/>
            <person name="Kanchanasin P."/>
            <person name="Yuki M."/>
            <person name="Kudo T."/>
            <person name="Ohkuma M."/>
            <person name="Phongsopitanun W."/>
            <person name="Tanasupawat S."/>
        </authorList>
    </citation>
    <scope>NUCLEOTIDE SEQUENCE [LARGE SCALE GENOMIC DNA]</scope>
    <source>
        <strain evidence="1 2">NBRC 110975</strain>
    </source>
</reference>
<sequence length="118" mass="13159">MITGAVIVESLRPGAVLDDSLIRVRRLSRFEVDDGSPEQPLLWTLVEFSSDADPDDLAELFADALTGRGWYVSFETGDETYVIFPGRVLHYPTGDRRARADVEVYALSVGVPDNQLDW</sequence>
<protein>
    <submittedName>
        <fullName evidence="1">Uncharacterized protein</fullName>
    </submittedName>
</protein>
<name>A0ABS5YJI9_9ACTN</name>
<keyword evidence="2" id="KW-1185">Reference proteome</keyword>
<dbReference type="EMBL" id="JAHKKG010000003">
    <property type="protein sequence ID" value="MBU2663640.1"/>
    <property type="molecule type" value="Genomic_DNA"/>
</dbReference>
<organism evidence="1 2">
    <name type="scientific">Paractinoplanes bogorensis</name>
    <dbReference type="NCBI Taxonomy" id="1610840"/>
    <lineage>
        <taxon>Bacteria</taxon>
        <taxon>Bacillati</taxon>
        <taxon>Actinomycetota</taxon>
        <taxon>Actinomycetes</taxon>
        <taxon>Micromonosporales</taxon>
        <taxon>Micromonosporaceae</taxon>
        <taxon>Paractinoplanes</taxon>
    </lineage>
</organism>
<evidence type="ECO:0000313" key="2">
    <source>
        <dbReference type="Proteomes" id="UP001519654"/>
    </source>
</evidence>
<evidence type="ECO:0000313" key="1">
    <source>
        <dbReference type="EMBL" id="MBU2663640.1"/>
    </source>
</evidence>
<dbReference type="RefSeq" id="WP_215785627.1">
    <property type="nucleotide sequence ID" value="NZ_JAHKKG010000003.1"/>
</dbReference>